<keyword evidence="3" id="KW-1185">Reference proteome</keyword>
<evidence type="ECO:0000259" key="1">
    <source>
        <dbReference type="Pfam" id="PF14397"/>
    </source>
</evidence>
<name>A0A658R5G4_9BURK</name>
<dbReference type="Pfam" id="PF14397">
    <property type="entry name" value="ATPgrasp_ST"/>
    <property type="match status" value="1"/>
</dbReference>
<dbReference type="OrthoDB" id="6315394at2"/>
<evidence type="ECO:0000313" key="2">
    <source>
        <dbReference type="EMBL" id="SAL52243.1"/>
    </source>
</evidence>
<comment type="caution">
    <text evidence="2">The sequence shown here is derived from an EMBL/GenBank/DDBJ whole genome shotgun (WGS) entry which is preliminary data.</text>
</comment>
<dbReference type="AlphaFoldDB" id="A0A658R5G4"/>
<protein>
    <recommendedName>
        <fullName evidence="1">Alpha-L-glutamate ligase-related protein ATP-grasp domain-containing protein</fullName>
    </recommendedName>
</protein>
<organism evidence="2 3">
    <name type="scientific">Caballeronia concitans</name>
    <dbReference type="NCBI Taxonomy" id="1777133"/>
    <lineage>
        <taxon>Bacteria</taxon>
        <taxon>Pseudomonadati</taxon>
        <taxon>Pseudomonadota</taxon>
        <taxon>Betaproteobacteria</taxon>
        <taxon>Burkholderiales</taxon>
        <taxon>Burkholderiaceae</taxon>
        <taxon>Caballeronia</taxon>
    </lineage>
</organism>
<reference evidence="2 3" key="1">
    <citation type="submission" date="2016-01" db="EMBL/GenBank/DDBJ databases">
        <authorList>
            <person name="Peeters C."/>
        </authorList>
    </citation>
    <scope>NUCLEOTIDE SEQUENCE [LARGE SCALE GENOMIC DNA]</scope>
    <source>
        <strain evidence="2">LMG 29315</strain>
    </source>
</reference>
<feature type="domain" description="Alpha-L-glutamate ligase-related protein ATP-grasp" evidence="1">
    <location>
        <begin position="187"/>
        <end position="332"/>
    </location>
</feature>
<dbReference type="EMBL" id="FCNV02000025">
    <property type="protein sequence ID" value="SAL52243.1"/>
    <property type="molecule type" value="Genomic_DNA"/>
</dbReference>
<dbReference type="Proteomes" id="UP000198263">
    <property type="component" value="Unassembled WGS sequence"/>
</dbReference>
<accession>A0A658R5G4</accession>
<dbReference type="InterPro" id="IPR039523">
    <property type="entry name" value="RimK-rel_E_lig_ATP-grasp"/>
</dbReference>
<gene>
    <name evidence="2" type="ORF">AWB72_05560</name>
</gene>
<sequence>MSPKHVEALVKESWRNLAWRRFHWRHAVEARSIRRTIESRHGRTDPSQLKLADVYARDVFGDARYAPWLQAYTAFNGSFREGWIPDNYYGSVVVPKLKGLYGQISNLKPVSRLLFRDDAFPDIAYYVNGMFFTADHIAIPESAILDTVFSTSERVAFKLDQSSQGRGIYLIDRKDFRIGRIKALGNGVLQRFIVQHQWFDQFRSKAVATVRFTTVVDDAGHISLRACFLRLGRATDTHICPDSEVCIAVDLRTGRLCSKGYLNDWSDVDAHPDSHVTFAGLTLPSFPECLQKVIELHAKLPFARCVGWDVTVDSNGHVIVLEWNAEHNDVKFGEATQGPCFAGLGWEALGSLNRDSRTKLAFGR</sequence>
<evidence type="ECO:0000313" key="3">
    <source>
        <dbReference type="Proteomes" id="UP000198263"/>
    </source>
</evidence>
<proteinExistence type="predicted"/>